<keyword evidence="8" id="KW-0648">Protein biosynthesis</keyword>
<evidence type="ECO:0000256" key="8">
    <source>
        <dbReference type="ARBA" id="ARBA00022917"/>
    </source>
</evidence>
<evidence type="ECO:0000313" key="12">
    <source>
        <dbReference type="Proteomes" id="UP000030665"/>
    </source>
</evidence>
<evidence type="ECO:0000256" key="1">
    <source>
        <dbReference type="ARBA" id="ARBA00008226"/>
    </source>
</evidence>
<dbReference type="InterPro" id="IPR045864">
    <property type="entry name" value="aa-tRNA-synth_II/BPL/LPL"/>
</dbReference>
<dbReference type="Pfam" id="PF01411">
    <property type="entry name" value="tRNA-synt_2c"/>
    <property type="match status" value="1"/>
</dbReference>
<evidence type="ECO:0000256" key="2">
    <source>
        <dbReference type="ARBA" id="ARBA00013168"/>
    </source>
</evidence>
<keyword evidence="3" id="KW-0820">tRNA-binding</keyword>
<dbReference type="InterPro" id="IPR018165">
    <property type="entry name" value="Ala-tRNA-synth_IIc_core"/>
</dbReference>
<dbReference type="GO" id="GO:0000049">
    <property type="term" value="F:tRNA binding"/>
    <property type="evidence" value="ECO:0007669"/>
    <property type="project" value="UniProtKB-KW"/>
</dbReference>
<comment type="similarity">
    <text evidence="1">Belongs to the class-II aminoacyl-tRNA synthetase family.</text>
</comment>
<accession>A0A077ZDZ0</accession>
<dbReference type="PROSITE" id="PS50860">
    <property type="entry name" value="AA_TRNA_LIGASE_II_ALA"/>
    <property type="match status" value="1"/>
</dbReference>
<evidence type="ECO:0000256" key="4">
    <source>
        <dbReference type="ARBA" id="ARBA00022598"/>
    </source>
</evidence>
<keyword evidence="7" id="KW-0694">RNA-binding</keyword>
<keyword evidence="4" id="KW-0436">Ligase</keyword>
<reference evidence="11" key="1">
    <citation type="submission" date="2014-01" db="EMBL/GenBank/DDBJ databases">
        <authorList>
            <person name="Aslett M."/>
        </authorList>
    </citation>
    <scope>NUCLEOTIDE SEQUENCE</scope>
</reference>
<evidence type="ECO:0000256" key="3">
    <source>
        <dbReference type="ARBA" id="ARBA00022555"/>
    </source>
</evidence>
<sequence length="447" mass="50416">MKVTWTADNVRRTFVRFFEQLGYTHVLSASLVPPKEDGTLLFTNAGVVQFKPILLGIVRPDSRLASLTKAVNYQRCVRLTDLDIVGCDRSHLSFFEMLGNWSFNGHLSKKIVCQQAWSLLTEVFQIPKERLMVSFFGGDEKYGIASDLETREVWLEIGLKPDSIAARGVADNFWQLGHSGPCGPCTEIYFRAGDGRAVELWNIVFMDYHRPLPDSQLVRLSSSHIDTGLGLERLCAVLQKVDSPFCTDLFRPIMEEITRVAKLPPYADVYGTADPDNVFCNYRIIADHCRMCTFALADGVLPGAHRSGYVLRKTIRRAIYSASMIFPDRSFLHQVVARVIDVMASAYPHLQPKRDAITDMLLKEEESFAKSLSNAKKRFSRILNSKGPSEVTMLDLFLLYNTFGLPRSVIEDLAVKSSVTFSAQKFEELLWHHKEASRTEGAISTNN</sequence>
<keyword evidence="6" id="KW-0067">ATP-binding</keyword>
<evidence type="ECO:0000259" key="10">
    <source>
        <dbReference type="PROSITE" id="PS50860"/>
    </source>
</evidence>
<dbReference type="EMBL" id="HG806203">
    <property type="protein sequence ID" value="CDW57728.1"/>
    <property type="molecule type" value="Genomic_DNA"/>
</dbReference>
<dbReference type="GO" id="GO:0005737">
    <property type="term" value="C:cytoplasm"/>
    <property type="evidence" value="ECO:0007669"/>
    <property type="project" value="InterPro"/>
</dbReference>
<dbReference type="Gene3D" id="3.30.930.10">
    <property type="entry name" value="Bira Bifunctional Protein, Domain 2"/>
    <property type="match status" value="1"/>
</dbReference>
<dbReference type="SUPFAM" id="SSF55681">
    <property type="entry name" value="Class II aaRS and biotin synthetases"/>
    <property type="match status" value="1"/>
</dbReference>
<dbReference type="GO" id="GO:0006419">
    <property type="term" value="P:alanyl-tRNA aminoacylation"/>
    <property type="evidence" value="ECO:0007669"/>
    <property type="project" value="InterPro"/>
</dbReference>
<dbReference type="InterPro" id="IPR018162">
    <property type="entry name" value="Ala-tRNA-ligase_IIc_anticod-bd"/>
</dbReference>
<keyword evidence="12" id="KW-1185">Reference proteome</keyword>
<dbReference type="STRING" id="36087.A0A077ZDZ0"/>
<protein>
    <recommendedName>
        <fullName evidence="2">alanine--tRNA ligase</fullName>
        <ecNumber evidence="2">6.1.1.7</ecNumber>
    </recommendedName>
</protein>
<dbReference type="GO" id="GO:0002161">
    <property type="term" value="F:aminoacyl-tRNA deacylase activity"/>
    <property type="evidence" value="ECO:0007669"/>
    <property type="project" value="TreeGrafter"/>
</dbReference>
<dbReference type="GO" id="GO:0005524">
    <property type="term" value="F:ATP binding"/>
    <property type="evidence" value="ECO:0007669"/>
    <property type="project" value="UniProtKB-KW"/>
</dbReference>
<gene>
    <name evidence="11" type="ORF">TTRE_0000602301</name>
</gene>
<keyword evidence="5" id="KW-0547">Nucleotide-binding</keyword>
<dbReference type="Proteomes" id="UP000030665">
    <property type="component" value="Unassembled WGS sequence"/>
</dbReference>
<dbReference type="CDD" id="cd00673">
    <property type="entry name" value="AlaRS_core"/>
    <property type="match status" value="1"/>
</dbReference>
<dbReference type="PANTHER" id="PTHR11777">
    <property type="entry name" value="ALANYL-TRNA SYNTHETASE"/>
    <property type="match status" value="1"/>
</dbReference>
<dbReference type="SUPFAM" id="SSF101353">
    <property type="entry name" value="Putative anticodon-binding domain of alanyl-tRNA synthetase (AlaRS)"/>
    <property type="match status" value="1"/>
</dbReference>
<dbReference type="PANTHER" id="PTHR11777:SF9">
    <property type="entry name" value="ALANINE--TRNA LIGASE, CYTOPLASMIC"/>
    <property type="match status" value="1"/>
</dbReference>
<organism evidence="11 12">
    <name type="scientific">Trichuris trichiura</name>
    <name type="common">Whipworm</name>
    <name type="synonym">Trichocephalus trichiurus</name>
    <dbReference type="NCBI Taxonomy" id="36087"/>
    <lineage>
        <taxon>Eukaryota</taxon>
        <taxon>Metazoa</taxon>
        <taxon>Ecdysozoa</taxon>
        <taxon>Nematoda</taxon>
        <taxon>Enoplea</taxon>
        <taxon>Dorylaimia</taxon>
        <taxon>Trichinellida</taxon>
        <taxon>Trichuridae</taxon>
        <taxon>Trichuris</taxon>
    </lineage>
</organism>
<keyword evidence="9" id="KW-0030">Aminoacyl-tRNA synthetase</keyword>
<name>A0A077ZDZ0_TRITR</name>
<dbReference type="EC" id="6.1.1.7" evidence="2"/>
<dbReference type="InterPro" id="IPR050058">
    <property type="entry name" value="Ala-tRNA_ligase"/>
</dbReference>
<dbReference type="OrthoDB" id="2423964at2759"/>
<evidence type="ECO:0000256" key="6">
    <source>
        <dbReference type="ARBA" id="ARBA00022840"/>
    </source>
</evidence>
<evidence type="ECO:0000256" key="5">
    <source>
        <dbReference type="ARBA" id="ARBA00022741"/>
    </source>
</evidence>
<reference evidence="11" key="2">
    <citation type="submission" date="2014-03" db="EMBL/GenBank/DDBJ databases">
        <title>The whipworm genome and dual-species transcriptomics of an intimate host-pathogen interaction.</title>
        <authorList>
            <person name="Foth B.J."/>
            <person name="Tsai I.J."/>
            <person name="Reid A.J."/>
            <person name="Bancroft A.J."/>
            <person name="Nichol S."/>
            <person name="Tracey A."/>
            <person name="Holroyd N."/>
            <person name="Cotton J.A."/>
            <person name="Stanley E.J."/>
            <person name="Zarowiecki M."/>
            <person name="Liu J.Z."/>
            <person name="Huckvale T."/>
            <person name="Cooper P.J."/>
            <person name="Grencis R.K."/>
            <person name="Berriman M."/>
        </authorList>
    </citation>
    <scope>NUCLEOTIDE SEQUENCE [LARGE SCALE GENOMIC DNA]</scope>
</reference>
<dbReference type="InterPro" id="IPR002318">
    <property type="entry name" value="Ala-tRNA-lgiase_IIc"/>
</dbReference>
<feature type="domain" description="Alanyl-transfer RNA synthetases family profile" evidence="10">
    <location>
        <begin position="5"/>
        <end position="447"/>
    </location>
</feature>
<proteinExistence type="inferred from homology"/>
<dbReference type="PRINTS" id="PR00980">
    <property type="entry name" value="TRNASYNTHALA"/>
</dbReference>
<dbReference type="AlphaFoldDB" id="A0A077ZDZ0"/>
<dbReference type="InterPro" id="IPR018164">
    <property type="entry name" value="Ala-tRNA-synth_IIc_N"/>
</dbReference>
<evidence type="ECO:0000256" key="7">
    <source>
        <dbReference type="ARBA" id="ARBA00022884"/>
    </source>
</evidence>
<evidence type="ECO:0000313" key="11">
    <source>
        <dbReference type="EMBL" id="CDW57728.1"/>
    </source>
</evidence>
<evidence type="ECO:0000256" key="9">
    <source>
        <dbReference type="ARBA" id="ARBA00023146"/>
    </source>
</evidence>
<dbReference type="GO" id="GO:0004813">
    <property type="term" value="F:alanine-tRNA ligase activity"/>
    <property type="evidence" value="ECO:0007669"/>
    <property type="project" value="UniProtKB-EC"/>
</dbReference>